<dbReference type="CDD" id="cd00063">
    <property type="entry name" value="FN3"/>
    <property type="match status" value="2"/>
</dbReference>
<keyword evidence="3 10" id="KW-0812">Transmembrane</keyword>
<dbReference type="GO" id="GO:0005886">
    <property type="term" value="C:plasma membrane"/>
    <property type="evidence" value="ECO:0007669"/>
    <property type="project" value="UniProtKB-ARBA"/>
</dbReference>
<keyword evidence="9" id="KW-0325">Glycoprotein</keyword>
<evidence type="ECO:0000256" key="6">
    <source>
        <dbReference type="ARBA" id="ARBA00022989"/>
    </source>
</evidence>
<feature type="signal peptide" evidence="11">
    <location>
        <begin position="1"/>
        <end position="20"/>
    </location>
</feature>
<name>A0A9N7YEZ0_PLEPL</name>
<dbReference type="PANTHER" id="PTHR48423">
    <property type="entry name" value="INTERLEUKIN-27 RECEPTOR SUBUNIT ALPHA"/>
    <property type="match status" value="1"/>
</dbReference>
<reference evidence="13" key="1">
    <citation type="submission" date="2020-03" db="EMBL/GenBank/DDBJ databases">
        <authorList>
            <person name="Weist P."/>
        </authorList>
    </citation>
    <scope>NUCLEOTIDE SEQUENCE</scope>
</reference>
<feature type="transmembrane region" description="Helical" evidence="10">
    <location>
        <begin position="621"/>
        <end position="645"/>
    </location>
</feature>
<dbReference type="Pfam" id="PF00041">
    <property type="entry name" value="fn3"/>
    <property type="match status" value="2"/>
</dbReference>
<dbReference type="Proteomes" id="UP001153269">
    <property type="component" value="Unassembled WGS sequence"/>
</dbReference>
<feature type="chain" id="PRO_5040308595" description="Fibronectin type-III domain-containing protein" evidence="11">
    <location>
        <begin position="21"/>
        <end position="728"/>
    </location>
</feature>
<evidence type="ECO:0000256" key="11">
    <source>
        <dbReference type="SAM" id="SignalP"/>
    </source>
</evidence>
<evidence type="ECO:0000256" key="7">
    <source>
        <dbReference type="ARBA" id="ARBA00023136"/>
    </source>
</evidence>
<feature type="domain" description="Fibronectin type-III" evidence="12">
    <location>
        <begin position="425"/>
        <end position="524"/>
    </location>
</feature>
<gene>
    <name evidence="13" type="ORF">PLEPLA_LOCUS11913</name>
</gene>
<evidence type="ECO:0000256" key="2">
    <source>
        <dbReference type="ARBA" id="ARBA00008921"/>
    </source>
</evidence>
<dbReference type="InterPro" id="IPR052672">
    <property type="entry name" value="Type1_Cytokine_Rcpt_Type2"/>
</dbReference>
<evidence type="ECO:0000256" key="10">
    <source>
        <dbReference type="SAM" id="Phobius"/>
    </source>
</evidence>
<evidence type="ECO:0000256" key="9">
    <source>
        <dbReference type="ARBA" id="ARBA00023180"/>
    </source>
</evidence>
<proteinExistence type="inferred from homology"/>
<organism evidence="13 14">
    <name type="scientific">Pleuronectes platessa</name>
    <name type="common">European plaice</name>
    <dbReference type="NCBI Taxonomy" id="8262"/>
    <lineage>
        <taxon>Eukaryota</taxon>
        <taxon>Metazoa</taxon>
        <taxon>Chordata</taxon>
        <taxon>Craniata</taxon>
        <taxon>Vertebrata</taxon>
        <taxon>Euteleostomi</taxon>
        <taxon>Actinopterygii</taxon>
        <taxon>Neopterygii</taxon>
        <taxon>Teleostei</taxon>
        <taxon>Neoteleostei</taxon>
        <taxon>Acanthomorphata</taxon>
        <taxon>Carangaria</taxon>
        <taxon>Pleuronectiformes</taxon>
        <taxon>Pleuronectoidei</taxon>
        <taxon>Pleuronectidae</taxon>
        <taxon>Pleuronectes</taxon>
    </lineage>
</organism>
<dbReference type="PANTHER" id="PTHR48423:SF2">
    <property type="entry name" value="INTERLEUKIN-12 RECEPTOR SUBUNIT BETA-2"/>
    <property type="match status" value="1"/>
</dbReference>
<evidence type="ECO:0000256" key="5">
    <source>
        <dbReference type="ARBA" id="ARBA00022737"/>
    </source>
</evidence>
<evidence type="ECO:0000259" key="12">
    <source>
        <dbReference type="PROSITE" id="PS50853"/>
    </source>
</evidence>
<dbReference type="Gene3D" id="2.60.40.10">
    <property type="entry name" value="Immunoglobulins"/>
    <property type="match status" value="5"/>
</dbReference>
<accession>A0A9N7YEZ0</accession>
<keyword evidence="6 10" id="KW-1133">Transmembrane helix</keyword>
<keyword evidence="14" id="KW-1185">Reference proteome</keyword>
<evidence type="ECO:0000313" key="14">
    <source>
        <dbReference type="Proteomes" id="UP001153269"/>
    </source>
</evidence>
<evidence type="ECO:0000256" key="1">
    <source>
        <dbReference type="ARBA" id="ARBA00004479"/>
    </source>
</evidence>
<dbReference type="InterPro" id="IPR003961">
    <property type="entry name" value="FN3_dom"/>
</dbReference>
<sequence>MNLSSCIWRWIIILLNFSLQRSPLRPVVCLSYRQLGYLTVEPVFLIDSMRKTVFLIGSNLTVTCHVHICEKRSKIILDLNNEAVKDWKEVNCSTAIFNLTNVRMPQSYMLCKLKNRHVTRIVSGLDLHGGLPPHKPRNVTCETTRASAFIDCSWKSGAKTYLSTTYNVSVYRGNRTQVHLNQTQEAEEITIPRRIVDGNTKYQLIITAYNHFGASQSDPFMLCEKDIVIPDTPHILHIEFENSSTAAVLKWNTSDYSVTLRSYIRLLTDSGSWEARETTELSEGLMRVDDLRPLTEYEFQIRTCNSTSGLTTSSKRPSCSRWSSSVMGRSPGKGPSQELHVWRTFSSQLMVIVLWKPPHPDDYSGVVQEYKIFFDQKEAATSPATSSQRSVMIPAEVQALSVSAVTSYGSTPAADVPLTHSGVSGPVLRELAPAANGSAVLVSWSWPGNKHWSTSGGELRHYVVEWISVPVTQLQWNKLDKDQNSTSITGLTAGVRYNISVYAVTTGGVSAPSSSLVYSKEQRPVSGPILLVLVHESRRILIQWDKLPVDQRRGFVINYTLYVQSLDSNHTTLRVVVSGSGPRQMWLDCPDGTLALQLTASTSAGEGPGGSQIVSQPAAPVAGLVIVVVFIITLFIAITANLMCWSCVRERIKHRCLSWGPAWLVENLPKPENSNAIRLLEQDRGERFLFSSDSDPLLSPISLISWEERDDVRVSPLSEHFSNFIDEL</sequence>
<dbReference type="SMART" id="SM00060">
    <property type="entry name" value="FN3"/>
    <property type="match status" value="3"/>
</dbReference>
<evidence type="ECO:0000256" key="4">
    <source>
        <dbReference type="ARBA" id="ARBA00022729"/>
    </source>
</evidence>
<dbReference type="AlphaFoldDB" id="A0A9N7YEZ0"/>
<dbReference type="SUPFAM" id="SSF49265">
    <property type="entry name" value="Fibronectin type III"/>
    <property type="match status" value="3"/>
</dbReference>
<dbReference type="InterPro" id="IPR013783">
    <property type="entry name" value="Ig-like_fold"/>
</dbReference>
<dbReference type="InterPro" id="IPR036116">
    <property type="entry name" value="FN3_sf"/>
</dbReference>
<evidence type="ECO:0000313" key="13">
    <source>
        <dbReference type="EMBL" id="CAB1423992.1"/>
    </source>
</evidence>
<feature type="domain" description="Fibronectin type-III" evidence="12">
    <location>
        <begin position="232"/>
        <end position="333"/>
    </location>
</feature>
<keyword evidence="5" id="KW-0677">Repeat</keyword>
<evidence type="ECO:0000256" key="3">
    <source>
        <dbReference type="ARBA" id="ARBA00022692"/>
    </source>
</evidence>
<comment type="similarity">
    <text evidence="2">Belongs to the type I cytokine receptor family. Type 2 subfamily.</text>
</comment>
<dbReference type="EMBL" id="CADEAL010000698">
    <property type="protein sequence ID" value="CAB1423992.1"/>
    <property type="molecule type" value="Genomic_DNA"/>
</dbReference>
<keyword evidence="4 11" id="KW-0732">Signal</keyword>
<comment type="caution">
    <text evidence="13">The sequence shown here is derived from an EMBL/GenBank/DDBJ whole genome shotgun (WGS) entry which is preliminary data.</text>
</comment>
<keyword evidence="7 10" id="KW-0472">Membrane</keyword>
<dbReference type="PROSITE" id="PS50853">
    <property type="entry name" value="FN3"/>
    <property type="match status" value="2"/>
</dbReference>
<keyword evidence="8" id="KW-0675">Receptor</keyword>
<protein>
    <recommendedName>
        <fullName evidence="12">Fibronectin type-III domain-containing protein</fullName>
    </recommendedName>
</protein>
<evidence type="ECO:0000256" key="8">
    <source>
        <dbReference type="ARBA" id="ARBA00023170"/>
    </source>
</evidence>
<comment type="subcellular location">
    <subcellularLocation>
        <location evidence="1">Membrane</location>
        <topology evidence="1">Single-pass type I membrane protein</topology>
    </subcellularLocation>
</comment>